<feature type="domain" description="HTH cro/C1-type" evidence="1">
    <location>
        <begin position="20"/>
        <end position="74"/>
    </location>
</feature>
<dbReference type="RefSeq" id="WP_196419216.1">
    <property type="nucleotide sequence ID" value="NZ_JADQTO010000027.1"/>
</dbReference>
<dbReference type="InterPro" id="IPR043917">
    <property type="entry name" value="DUF5753"/>
</dbReference>
<dbReference type="Pfam" id="PF19054">
    <property type="entry name" value="DUF5753"/>
    <property type="match status" value="1"/>
</dbReference>
<dbReference type="Proteomes" id="UP000598146">
    <property type="component" value="Unassembled WGS sequence"/>
</dbReference>
<reference evidence="2" key="1">
    <citation type="submission" date="2020-11" db="EMBL/GenBank/DDBJ databases">
        <title>Isolation and identification of active actinomycetes.</title>
        <authorList>
            <person name="Sun X."/>
        </authorList>
    </citation>
    <scope>NUCLEOTIDE SEQUENCE</scope>
    <source>
        <strain evidence="2">NEAU-A11</strain>
    </source>
</reference>
<dbReference type="InterPro" id="IPR010982">
    <property type="entry name" value="Lambda_DNA-bd_dom_sf"/>
</dbReference>
<name>A0A931CCA6_9ACTN</name>
<evidence type="ECO:0000259" key="1">
    <source>
        <dbReference type="PROSITE" id="PS50943"/>
    </source>
</evidence>
<dbReference type="CDD" id="cd00093">
    <property type="entry name" value="HTH_XRE"/>
    <property type="match status" value="1"/>
</dbReference>
<dbReference type="Gene3D" id="1.10.260.40">
    <property type="entry name" value="lambda repressor-like DNA-binding domains"/>
    <property type="match status" value="1"/>
</dbReference>
<comment type="caution">
    <text evidence="2">The sequence shown here is derived from an EMBL/GenBank/DDBJ whole genome shotgun (WGS) entry which is preliminary data.</text>
</comment>
<dbReference type="Pfam" id="PF13560">
    <property type="entry name" value="HTH_31"/>
    <property type="match status" value="1"/>
</dbReference>
<evidence type="ECO:0000313" key="2">
    <source>
        <dbReference type="EMBL" id="MBG0567444.1"/>
    </source>
</evidence>
<sequence>MAAAHTELPAVARRRVRLALRSAREETGRSQHEIAETLGWSLSKLQRIELGEVTISPTDLRAVLETYGVLDEERVASLAEDARVARRERYWTNPEYREHLPTGLLQLLQFELAATTIREYQTTLVPGHLQTSAVADATIGWFDKSLTEDERRVRRDVRLSRRRDVFQRDGAPDYLLLLDESVLWRSVGGLQVTADQYESLANEAARPNMHVRVLPMDAGVLMGSSGAFSVLDLSPDPDDAVLYRETYLRDELVQDPVEVGYHRNVFERFWSRSLDEDATRALILARVYDLRARVARAACGVDEKPHNG</sequence>
<dbReference type="InterPro" id="IPR001387">
    <property type="entry name" value="Cro/C1-type_HTH"/>
</dbReference>
<protein>
    <submittedName>
        <fullName evidence="2">Helix-turn-helix transcriptional regulator</fullName>
    </submittedName>
</protein>
<keyword evidence="3" id="KW-1185">Reference proteome</keyword>
<dbReference type="AlphaFoldDB" id="A0A931CCA6"/>
<dbReference type="SUPFAM" id="SSF47413">
    <property type="entry name" value="lambda repressor-like DNA-binding domains"/>
    <property type="match status" value="1"/>
</dbReference>
<dbReference type="GO" id="GO:0003677">
    <property type="term" value="F:DNA binding"/>
    <property type="evidence" value="ECO:0007669"/>
    <property type="project" value="InterPro"/>
</dbReference>
<dbReference type="SMART" id="SM00530">
    <property type="entry name" value="HTH_XRE"/>
    <property type="match status" value="1"/>
</dbReference>
<dbReference type="EMBL" id="JADQTO010000027">
    <property type="protein sequence ID" value="MBG0567444.1"/>
    <property type="molecule type" value="Genomic_DNA"/>
</dbReference>
<dbReference type="PROSITE" id="PS50943">
    <property type="entry name" value="HTH_CROC1"/>
    <property type="match status" value="1"/>
</dbReference>
<organism evidence="2 3">
    <name type="scientific">Actinoplanes aureus</name>
    <dbReference type="NCBI Taxonomy" id="2792083"/>
    <lineage>
        <taxon>Bacteria</taxon>
        <taxon>Bacillati</taxon>
        <taxon>Actinomycetota</taxon>
        <taxon>Actinomycetes</taxon>
        <taxon>Micromonosporales</taxon>
        <taxon>Micromonosporaceae</taxon>
        <taxon>Actinoplanes</taxon>
    </lineage>
</organism>
<proteinExistence type="predicted"/>
<gene>
    <name evidence="2" type="ORF">I4J89_38960</name>
</gene>
<evidence type="ECO:0000313" key="3">
    <source>
        <dbReference type="Proteomes" id="UP000598146"/>
    </source>
</evidence>
<accession>A0A931CCA6</accession>